<reference evidence="10" key="1">
    <citation type="submission" date="2016-10" db="EMBL/GenBank/DDBJ databases">
        <authorList>
            <person name="Varghese N."/>
            <person name="Submissions S."/>
        </authorList>
    </citation>
    <scope>NUCLEOTIDE SEQUENCE [LARGE SCALE GENOMIC DNA]</scope>
    <source>
        <strain evidence="10">DSM 17875</strain>
    </source>
</reference>
<evidence type="ECO:0000259" key="8">
    <source>
        <dbReference type="Pfam" id="PF03873"/>
    </source>
</evidence>
<evidence type="ECO:0000256" key="1">
    <source>
        <dbReference type="ARBA" id="ARBA00004162"/>
    </source>
</evidence>
<evidence type="ECO:0000256" key="5">
    <source>
        <dbReference type="ARBA" id="ARBA00022989"/>
    </source>
</evidence>
<gene>
    <name evidence="9" type="ORF">SAMN05216296_0965</name>
</gene>
<dbReference type="RefSeq" id="WP_090193344.1">
    <property type="nucleotide sequence ID" value="NZ_LT629785.1"/>
</dbReference>
<dbReference type="Gene3D" id="1.10.10.880">
    <property type="entry name" value="Anti sigma-E protein RseA, N-terminal domain"/>
    <property type="match status" value="1"/>
</dbReference>
<keyword evidence="10" id="KW-1185">Reference proteome</keyword>
<evidence type="ECO:0000256" key="4">
    <source>
        <dbReference type="ARBA" id="ARBA00022692"/>
    </source>
</evidence>
<dbReference type="SUPFAM" id="SSF89069">
    <property type="entry name" value="N-terminal, cytoplasmic domain of anti-sigmaE factor RseA"/>
    <property type="match status" value="1"/>
</dbReference>
<evidence type="ECO:0000313" key="9">
    <source>
        <dbReference type="EMBL" id="SDT96975.1"/>
    </source>
</evidence>
<dbReference type="AlphaFoldDB" id="A0A1H2EPF6"/>
<keyword evidence="3" id="KW-1003">Cell membrane</keyword>
<name>A0A1H2EPF6_9PSED</name>
<dbReference type="InterPro" id="IPR036147">
    <property type="entry name" value="Anti-sigma_E_RseA_N_sf"/>
</dbReference>
<dbReference type="OrthoDB" id="5734981at2"/>
<proteinExistence type="inferred from homology"/>
<evidence type="ECO:0000256" key="2">
    <source>
        <dbReference type="ARBA" id="ARBA00005837"/>
    </source>
</evidence>
<comment type="subcellular location">
    <subcellularLocation>
        <location evidence="1">Cell membrane</location>
        <topology evidence="1">Single-pass membrane protein</topology>
    </subcellularLocation>
</comment>
<dbReference type="Pfam" id="PF03873">
    <property type="entry name" value="RseA_C"/>
    <property type="match status" value="1"/>
</dbReference>
<dbReference type="InterPro" id="IPR005572">
    <property type="entry name" value="Anti-sigma_E_RseA_N"/>
</dbReference>
<dbReference type="PANTHER" id="PTHR38104:SF1">
    <property type="entry name" value="ANTI-SIGMA-E FACTOR RSEA"/>
    <property type="match status" value="1"/>
</dbReference>
<dbReference type="CDD" id="cd16328">
    <property type="entry name" value="RseA_N"/>
    <property type="match status" value="1"/>
</dbReference>
<evidence type="ECO:0000256" key="6">
    <source>
        <dbReference type="ARBA" id="ARBA00023136"/>
    </source>
</evidence>
<dbReference type="InterPro" id="IPR005573">
    <property type="entry name" value="Anti-sigma_E_RseA_C"/>
</dbReference>
<evidence type="ECO:0000259" key="7">
    <source>
        <dbReference type="Pfam" id="PF03872"/>
    </source>
</evidence>
<feature type="domain" description="Anti sigma-E protein RseA N-terminal" evidence="7">
    <location>
        <begin position="7"/>
        <end position="80"/>
    </location>
</feature>
<feature type="domain" description="Anti sigma-E protein RseA C-terminal" evidence="8">
    <location>
        <begin position="120"/>
        <end position="176"/>
    </location>
</feature>
<organism evidence="9 10">
    <name type="scientific">Pseudomonas pohangensis</name>
    <dbReference type="NCBI Taxonomy" id="364197"/>
    <lineage>
        <taxon>Bacteria</taxon>
        <taxon>Pseudomonadati</taxon>
        <taxon>Pseudomonadota</taxon>
        <taxon>Gammaproteobacteria</taxon>
        <taxon>Pseudomonadales</taxon>
        <taxon>Pseudomonadaceae</taxon>
        <taxon>Pseudomonas</taxon>
    </lineage>
</organism>
<dbReference type="PANTHER" id="PTHR38104">
    <property type="match status" value="1"/>
</dbReference>
<dbReference type="Proteomes" id="UP000243232">
    <property type="component" value="Chromosome I"/>
</dbReference>
<dbReference type="STRING" id="364197.SAMN05216296_0965"/>
<sequence>MSREALHESLSALLDDETTELELHRILAANGDAQLRATWSRYQVARAAMHKELIEPRLDLASAVSAALDDEPVHAVKSARPVWQGLGRFAVAASVTVAVLGGVRLYNQNQLDGVQLAQQDSPTMQVTPMAQSPVVLASYNPMAESRPVQASQPELAGSEWYKQHVPGYLRQHAQQASFAAPDAALPFARSASFEGR</sequence>
<keyword evidence="6" id="KW-0472">Membrane</keyword>
<keyword evidence="5" id="KW-1133">Transmembrane helix</keyword>
<accession>A0A1H2EPF6</accession>
<evidence type="ECO:0000256" key="3">
    <source>
        <dbReference type="ARBA" id="ARBA00022475"/>
    </source>
</evidence>
<keyword evidence="4" id="KW-0812">Transmembrane</keyword>
<dbReference type="Pfam" id="PF03872">
    <property type="entry name" value="RseA_N"/>
    <property type="match status" value="1"/>
</dbReference>
<dbReference type="EMBL" id="LT629785">
    <property type="protein sequence ID" value="SDT96975.1"/>
    <property type="molecule type" value="Genomic_DNA"/>
</dbReference>
<dbReference type="InterPro" id="IPR052383">
    <property type="entry name" value="Anti-sigma-E_RseA-like"/>
</dbReference>
<protein>
    <submittedName>
        <fullName evidence="9">Anti sigma-E protein, RseA</fullName>
    </submittedName>
</protein>
<dbReference type="GO" id="GO:0016989">
    <property type="term" value="F:sigma factor antagonist activity"/>
    <property type="evidence" value="ECO:0007669"/>
    <property type="project" value="InterPro"/>
</dbReference>
<comment type="similarity">
    <text evidence="2">Belongs to the RseA family.</text>
</comment>
<dbReference type="GO" id="GO:0005886">
    <property type="term" value="C:plasma membrane"/>
    <property type="evidence" value="ECO:0007669"/>
    <property type="project" value="UniProtKB-SubCell"/>
</dbReference>
<evidence type="ECO:0000313" key="10">
    <source>
        <dbReference type="Proteomes" id="UP000243232"/>
    </source>
</evidence>